<dbReference type="EMBL" id="VSRL01000003">
    <property type="protein sequence ID" value="NKE55561.1"/>
    <property type="molecule type" value="Genomic_DNA"/>
</dbReference>
<organism evidence="2 3">
    <name type="scientific">Lentzea indica</name>
    <dbReference type="NCBI Taxonomy" id="2604800"/>
    <lineage>
        <taxon>Bacteria</taxon>
        <taxon>Bacillati</taxon>
        <taxon>Actinomycetota</taxon>
        <taxon>Actinomycetes</taxon>
        <taxon>Pseudonocardiales</taxon>
        <taxon>Pseudonocardiaceae</taxon>
        <taxon>Lentzea</taxon>
    </lineage>
</organism>
<feature type="transmembrane region" description="Helical" evidence="1">
    <location>
        <begin position="103"/>
        <end position="124"/>
    </location>
</feature>
<evidence type="ECO:0000256" key="1">
    <source>
        <dbReference type="SAM" id="Phobius"/>
    </source>
</evidence>
<dbReference type="Proteomes" id="UP001515943">
    <property type="component" value="Unassembled WGS sequence"/>
</dbReference>
<dbReference type="InterPro" id="IPR027417">
    <property type="entry name" value="P-loop_NTPase"/>
</dbReference>
<reference evidence="2 3" key="1">
    <citation type="submission" date="2019-08" db="EMBL/GenBank/DDBJ databases">
        <title>Lentzea from Indian Himalayas.</title>
        <authorList>
            <person name="Mandal S."/>
            <person name="Mallick Gupta A."/>
            <person name="Maiti P.K."/>
            <person name="Sarkar J."/>
            <person name="Mandal S."/>
        </authorList>
    </citation>
    <scope>NUCLEOTIDE SEQUENCE [LARGE SCALE GENOMIC DNA]</scope>
    <source>
        <strain evidence="2 3">PSKA42</strain>
    </source>
</reference>
<comment type="caution">
    <text evidence="2">The sequence shown here is derived from an EMBL/GenBank/DDBJ whole genome shotgun (WGS) entry which is preliminary data.</text>
</comment>
<dbReference type="SUPFAM" id="SSF52540">
    <property type="entry name" value="P-loop containing nucleoside triphosphate hydrolases"/>
    <property type="match status" value="1"/>
</dbReference>
<sequence length="688" mass="74953">MTRDDSEDAVFARAVTAALEPARARVPLQRDPVLLRHTVEVAKPWVMAQAQSERRNYVDRKVKVAAGEVGWAARRPELWRWVFVVVIPTITWPFVPWAGNRDLLALAGGAVFFLLMSLVMVAVSSAGATGRRIGRGWAIAGMGVAPWLVGTVFLTSIGGSIWWTLALVVVFTGIAGAVQTAVETVLPTPAITAATAAADQAFEEWCAAVLEQGVLPVLRTELRSNQAVPGVELRYRDAAGLQKGGSLISHQPVPAGRRLAELVRTLAGGSFALAGPRGAGKTSLLDAFCQGAYREPEESLDLAIVVAAPVDYVPREFVLHLYARTCRAVLWYVASVDPRAVKAARRRDRWWRPLPDEAVLLVRSAQQGLQDVAYVQTRSGEASGKFGFRGAELSFKRGVSLAGRAATFPELVDDFRGFVWDAARALAPTRVVIAIDEMDRIGAGESARRFLNEIKAIFDVPGCYYLMSVSTEAQHDFEMAGMGLRSVFDSSFDEVVRVDYLDFDLARSLISRSVEELPDAFVALAYAFSGGLARQLTRSARAIVRQKQGTLLAAVTEELIADELDRVCKTTGDALTALDDHDAVNSLLRVLADPVPELHDYRKAIQAAYEGEDAAIRNLRDLAAARIEFLAVVRDYFTDELTEALPAEVNALARARRYAGSNPATGLALLEEFSSVWSVRPAPEPRPR</sequence>
<accession>A0ABX1FA05</accession>
<feature type="transmembrane region" description="Helical" evidence="1">
    <location>
        <begin position="78"/>
        <end position="97"/>
    </location>
</feature>
<proteinExistence type="predicted"/>
<evidence type="ECO:0008006" key="4">
    <source>
        <dbReference type="Google" id="ProtNLM"/>
    </source>
</evidence>
<keyword evidence="1" id="KW-0812">Transmembrane</keyword>
<protein>
    <recommendedName>
        <fullName evidence="4">AAA+ ATPase domain-containing protein</fullName>
    </recommendedName>
</protein>
<evidence type="ECO:0000313" key="2">
    <source>
        <dbReference type="EMBL" id="NKE55561.1"/>
    </source>
</evidence>
<keyword evidence="1" id="KW-1133">Transmembrane helix</keyword>
<name>A0ABX1FA05_9PSEU</name>
<dbReference type="RefSeq" id="WP_167969479.1">
    <property type="nucleotide sequence ID" value="NZ_VSRL01000003.1"/>
</dbReference>
<dbReference type="Gene3D" id="3.40.50.300">
    <property type="entry name" value="P-loop containing nucleotide triphosphate hydrolases"/>
    <property type="match status" value="1"/>
</dbReference>
<evidence type="ECO:0000313" key="3">
    <source>
        <dbReference type="Proteomes" id="UP001515943"/>
    </source>
</evidence>
<keyword evidence="1" id="KW-0472">Membrane</keyword>
<gene>
    <name evidence="2" type="ORF">FXN61_01460</name>
</gene>
<keyword evidence="3" id="KW-1185">Reference proteome</keyword>